<dbReference type="InterPro" id="IPR012727">
    <property type="entry name" value="Gly_oxidase_ThiO"/>
</dbReference>
<dbReference type="SUPFAM" id="SSF51905">
    <property type="entry name" value="FAD/NAD(P)-binding domain"/>
    <property type="match status" value="1"/>
</dbReference>
<evidence type="ECO:0000256" key="1">
    <source>
        <dbReference type="ARBA" id="ARBA00004948"/>
    </source>
</evidence>
<organism evidence="7 8">
    <name type="scientific">Tengunoibacter tsumagoiensis</name>
    <dbReference type="NCBI Taxonomy" id="2014871"/>
    <lineage>
        <taxon>Bacteria</taxon>
        <taxon>Bacillati</taxon>
        <taxon>Chloroflexota</taxon>
        <taxon>Ktedonobacteria</taxon>
        <taxon>Ktedonobacterales</taxon>
        <taxon>Dictyobacteraceae</taxon>
        <taxon>Tengunoibacter</taxon>
    </lineage>
</organism>
<dbReference type="EMBL" id="BIFR01000001">
    <property type="protein sequence ID" value="GCE13181.1"/>
    <property type="molecule type" value="Genomic_DNA"/>
</dbReference>
<dbReference type="PANTHER" id="PTHR13847:SF289">
    <property type="entry name" value="GLYCINE OXIDASE"/>
    <property type="match status" value="1"/>
</dbReference>
<keyword evidence="8" id="KW-1185">Reference proteome</keyword>
<keyword evidence="3" id="KW-0560">Oxidoreductase</keyword>
<dbReference type="NCBIfam" id="TIGR02352">
    <property type="entry name" value="thiamin_ThiO"/>
    <property type="match status" value="1"/>
</dbReference>
<evidence type="ECO:0000256" key="3">
    <source>
        <dbReference type="ARBA" id="ARBA00023002"/>
    </source>
</evidence>
<dbReference type="AlphaFoldDB" id="A0A402A2F6"/>
<gene>
    <name evidence="7" type="primary">thiO</name>
    <name evidence="7" type="ORF">KTT_30400</name>
</gene>
<dbReference type="GO" id="GO:0050660">
    <property type="term" value="F:flavin adenine dinucleotide binding"/>
    <property type="evidence" value="ECO:0007669"/>
    <property type="project" value="InterPro"/>
</dbReference>
<evidence type="ECO:0000259" key="6">
    <source>
        <dbReference type="Pfam" id="PF01266"/>
    </source>
</evidence>
<dbReference type="GO" id="GO:0043799">
    <property type="term" value="F:glycine oxidase activity"/>
    <property type="evidence" value="ECO:0007669"/>
    <property type="project" value="UniProtKB-EC"/>
</dbReference>
<dbReference type="Gene3D" id="3.30.9.10">
    <property type="entry name" value="D-Amino Acid Oxidase, subunit A, domain 2"/>
    <property type="match status" value="1"/>
</dbReference>
<proteinExistence type="predicted"/>
<evidence type="ECO:0000313" key="7">
    <source>
        <dbReference type="EMBL" id="GCE13181.1"/>
    </source>
</evidence>
<accession>A0A402A2F6</accession>
<dbReference type="Proteomes" id="UP000287352">
    <property type="component" value="Unassembled WGS sequence"/>
</dbReference>
<evidence type="ECO:0000256" key="2">
    <source>
        <dbReference type="ARBA" id="ARBA00022977"/>
    </source>
</evidence>
<protein>
    <recommendedName>
        <fullName evidence="5">glycine oxidase</fullName>
        <ecNumber evidence="5">1.4.3.19</ecNumber>
    </recommendedName>
</protein>
<dbReference type="Gene3D" id="3.50.50.60">
    <property type="entry name" value="FAD/NAD(P)-binding domain"/>
    <property type="match status" value="1"/>
</dbReference>
<dbReference type="SUPFAM" id="SSF54373">
    <property type="entry name" value="FAD-linked reductases, C-terminal domain"/>
    <property type="match status" value="1"/>
</dbReference>
<dbReference type="GO" id="GO:0009229">
    <property type="term" value="P:thiamine diphosphate biosynthetic process"/>
    <property type="evidence" value="ECO:0007669"/>
    <property type="project" value="UniProtKB-UniPathway"/>
</dbReference>
<dbReference type="RefSeq" id="WP_126580731.1">
    <property type="nucleotide sequence ID" value="NZ_BIFR01000001.1"/>
</dbReference>
<sequence length="375" mass="40577">MHTPDIVIVGGGVIGCSLAYHLSRQQVKVTLLERGEIGGEASSAAAGLFSWLKPQSKIRPMAAYNQFLATSQELFPQLVADLEEQTGLKLEYEQSGTLRTIHHEVRIARLQTWLQTCQEAGLNVQLLNEAETREREPLLTTELFGAVFFPGEGQVKAARVVEALALAARQHGVEIRPQTPVVGLKKHGSQITGVVTASGEVVHCQQLILAPGAWAAECGRWLQLNLPIVPQRGQILALHQPNPPVRHIIIGKGIYIAPKQDQTVIIGATNDDVGFNTRVTAGGISSLLSSAFQLMPALEHSNWDRAWAGLRPKTSDNQPILGRAPGWENVILAVGHYSFGVLSSAITAQALTQLVLTGDTPTSLKPFGFERFVSP</sequence>
<comment type="catalytic activity">
    <reaction evidence="4">
        <text>glycine + O2 + H2O = glyoxylate + H2O2 + NH4(+)</text>
        <dbReference type="Rhea" id="RHEA:11532"/>
        <dbReference type="ChEBI" id="CHEBI:15377"/>
        <dbReference type="ChEBI" id="CHEBI:15379"/>
        <dbReference type="ChEBI" id="CHEBI:16240"/>
        <dbReference type="ChEBI" id="CHEBI:28938"/>
        <dbReference type="ChEBI" id="CHEBI:36655"/>
        <dbReference type="ChEBI" id="CHEBI:57305"/>
        <dbReference type="EC" id="1.4.3.19"/>
    </reaction>
</comment>
<dbReference type="InterPro" id="IPR036188">
    <property type="entry name" value="FAD/NAD-bd_sf"/>
</dbReference>
<keyword evidence="2" id="KW-0784">Thiamine biosynthesis</keyword>
<dbReference type="EC" id="1.4.3.19" evidence="5"/>
<name>A0A402A2F6_9CHLR</name>
<comment type="caution">
    <text evidence="7">The sequence shown here is derived from an EMBL/GenBank/DDBJ whole genome shotgun (WGS) entry which is preliminary data.</text>
</comment>
<evidence type="ECO:0000256" key="5">
    <source>
        <dbReference type="ARBA" id="ARBA00050018"/>
    </source>
</evidence>
<dbReference type="UniPathway" id="UPA00060"/>
<dbReference type="GO" id="GO:0009228">
    <property type="term" value="P:thiamine biosynthetic process"/>
    <property type="evidence" value="ECO:0007669"/>
    <property type="project" value="UniProtKB-KW"/>
</dbReference>
<dbReference type="GO" id="GO:0005737">
    <property type="term" value="C:cytoplasm"/>
    <property type="evidence" value="ECO:0007669"/>
    <property type="project" value="TreeGrafter"/>
</dbReference>
<dbReference type="OrthoDB" id="9794226at2"/>
<dbReference type="PANTHER" id="PTHR13847">
    <property type="entry name" value="SARCOSINE DEHYDROGENASE-RELATED"/>
    <property type="match status" value="1"/>
</dbReference>
<reference evidence="8" key="1">
    <citation type="submission" date="2018-12" db="EMBL/GenBank/DDBJ databases">
        <title>Tengunoibacter tsumagoiensis gen. nov., sp. nov., Dictyobacter kobayashii sp. nov., D. alpinus sp. nov., and D. joshuensis sp. nov. and description of Dictyobacteraceae fam. nov. within the order Ktedonobacterales isolated from Tengu-no-mugimeshi.</title>
        <authorList>
            <person name="Wang C.M."/>
            <person name="Zheng Y."/>
            <person name="Sakai Y."/>
            <person name="Toyoda A."/>
            <person name="Minakuchi Y."/>
            <person name="Abe K."/>
            <person name="Yokota A."/>
            <person name="Yabe S."/>
        </authorList>
    </citation>
    <scope>NUCLEOTIDE SEQUENCE [LARGE SCALE GENOMIC DNA]</scope>
    <source>
        <strain evidence="8">Uno3</strain>
    </source>
</reference>
<evidence type="ECO:0000313" key="8">
    <source>
        <dbReference type="Proteomes" id="UP000287352"/>
    </source>
</evidence>
<evidence type="ECO:0000256" key="4">
    <source>
        <dbReference type="ARBA" id="ARBA00049872"/>
    </source>
</evidence>
<feature type="domain" description="FAD dependent oxidoreductase" evidence="6">
    <location>
        <begin position="5"/>
        <end position="354"/>
    </location>
</feature>
<dbReference type="Pfam" id="PF01266">
    <property type="entry name" value="DAO"/>
    <property type="match status" value="1"/>
</dbReference>
<comment type="pathway">
    <text evidence="1">Cofactor biosynthesis; thiamine diphosphate biosynthesis.</text>
</comment>
<dbReference type="InterPro" id="IPR006076">
    <property type="entry name" value="FAD-dep_OxRdtase"/>
</dbReference>